<sequence>MDESDQEMSEEMDSDNDAWSGAMPGPDERTEQCKVGKETLQLPELFLEKRHILMSVLSTDTWDTVLTDDQKQRLEQLLPSFPSNDGEEKRETIRRLFNGENFKFGNPVEDLQRKLREGYLHPEIARYRKQTRLFRYRDYKMRQQRHLSDLLKHLLLARQGLFEHASTLAPGEPIKFQYIPPPKKKASPLEQTVKKKTSRILKEVREECGVPDTSSEEDDETSSPVQRSRRQLFKSLGPIPSPEPTLPSVVSTFASKPSLVNGDLNTLNHISSDSPVHNLNNKRARPISPVEVTEERYKLMLKLHKKKKVLDPELPELDTSSVTLQDILSRCQANKKNVKMTAGEIDRDTPTSTADTTTGNPATMKKRLKLKAKGEKKKKLKVKDLPAASVEEEDAVMPPLLSTSELDQSSNFLGVDEESEEISKTVFGPASNFFCLLKSILSEFPDSKCSTPKIEDRVREWLDLNDEISNPWLALQKSWVDHVVSALKFLSGSELGLKVENFVPLVDYKERAQQWKWIGIGRDSDPELSSLFRYWLQHKDDVTVDGVDSTQGSPPPPKAKTSFIVRPTSNNEKALFREQERRRFAAPHKAFTFMMHGYDSVVGPVKGVYDKDSGANKAREHNLLVSDRPPFVTILTLVRDAAARLPNGEGTRGDICELLKDSQFLAPGVTETQINAVVSGALDRLHSEKDPCVKYDVTRKLWIYLHRNRTEDEFERIHQAQAAAVKAKKTLTRPKAGKVAKELSLQITPVAPVASAVTTPTKQNFTLSTLPTTTAATPVAAAKTPTTESTPSSLLGKGAKQATSLVRLAGNNSTSITLSSSIAQLQAARAAMAKSANTVSQLQTIKQLTAAQNLKTTLPSATTTSVVTTSVLTVTSVGLSVNSSLAAQLLYSPGLTQASMVAGKLHKPGMLPTSTATTFSLVTTMNASQSVGNTGKTLAVPTISMLQNQQILKQQQAASQSVLKQNAALVAAVGQTVAAATANSNTVGKLTPAGPKQTFTMTARQTPPPNVVVTKNQAAVNSLKSTGMKQASLILAQDGLGNLTQGPAGKLVALTSVPGALSADGTVMAQIMQQAATNPGTPRGVSQSIRLHGGSLVQSVIGGKPVQISGKPFAQAKGLIQLAGKGGQPIGLIRAPQGSLSTINLIPHSAVTSALSSAPGKTATVLTVGNSSSPSSLSSPSITTATPTATAVIAGASKGAVSSTQAKMLNPPQAGLMVTQLAQGNITLRAAGTGNNQTKVIPTGTASLVPTQFILHHAPGVSQASSGSLIVSNAAPGVKGGQNLQMVRTVLSQSNLKPGQATILISQPALPQGVVTSATGLTAGQVVQQSSKTSGRGSPKGKPVYARIITPPPGMKLPNLGQVPVSGGNVNMLQTVLVTSALLNPSTVVTPREETLTLDKLKQDGSGDS</sequence>
<protein>
    <recommendedName>
        <fullName evidence="4">DEUBAD domain-containing protein</fullName>
    </recommendedName>
</protein>
<dbReference type="OrthoDB" id="70874at2759"/>
<dbReference type="PANTHER" id="PTHR13052">
    <property type="entry name" value="NFRKB-RELATED"/>
    <property type="match status" value="1"/>
</dbReference>
<keyword evidence="2" id="KW-0539">Nucleus</keyword>
<dbReference type="InterPro" id="IPR038106">
    <property type="entry name" value="NFRKB_winged_sf"/>
</dbReference>
<dbReference type="Gene3D" id="1.10.10.2430">
    <property type="entry name" value="NFRKB winged helix-like domain"/>
    <property type="match status" value="1"/>
</dbReference>
<reference evidence="5" key="1">
    <citation type="submission" date="2020-05" db="UniProtKB">
        <authorList>
            <consortium name="EnsemblMetazoa"/>
        </authorList>
    </citation>
    <scope>IDENTIFICATION</scope>
    <source>
        <strain evidence="5">BB02</strain>
    </source>
</reference>
<evidence type="ECO:0000256" key="2">
    <source>
        <dbReference type="ARBA" id="ARBA00023242"/>
    </source>
</evidence>
<organism evidence="5 6">
    <name type="scientific">Biomphalaria glabrata</name>
    <name type="common">Bloodfluke planorb</name>
    <name type="synonym">Freshwater snail</name>
    <dbReference type="NCBI Taxonomy" id="6526"/>
    <lineage>
        <taxon>Eukaryota</taxon>
        <taxon>Metazoa</taxon>
        <taxon>Spiralia</taxon>
        <taxon>Lophotrochozoa</taxon>
        <taxon>Mollusca</taxon>
        <taxon>Gastropoda</taxon>
        <taxon>Heterobranchia</taxon>
        <taxon>Euthyneura</taxon>
        <taxon>Panpulmonata</taxon>
        <taxon>Hygrophila</taxon>
        <taxon>Lymnaeoidea</taxon>
        <taxon>Planorbidae</taxon>
        <taxon>Biomphalaria</taxon>
    </lineage>
</organism>
<dbReference type="InterPro" id="IPR044867">
    <property type="entry name" value="DEUBAD_dom"/>
</dbReference>
<feature type="compositionally biased region" description="Low complexity" evidence="3">
    <location>
        <begin position="350"/>
        <end position="363"/>
    </location>
</feature>
<dbReference type="PANTHER" id="PTHR13052:SF3">
    <property type="entry name" value="NUCLEAR FACTOR RELATED TO KAPPA-B-BINDING PROTEIN"/>
    <property type="match status" value="1"/>
</dbReference>
<feature type="domain" description="DEUBAD" evidence="4">
    <location>
        <begin position="43"/>
        <end position="160"/>
    </location>
</feature>
<feature type="region of interest" description="Disordered" evidence="3">
    <location>
        <begin position="341"/>
        <end position="364"/>
    </location>
</feature>
<dbReference type="InterPro" id="IPR024867">
    <property type="entry name" value="NFRKB"/>
</dbReference>
<proteinExistence type="predicted"/>
<dbReference type="EnsemblMetazoa" id="BGLB010944-RC">
    <property type="protein sequence ID" value="BGLB010944-PC"/>
    <property type="gene ID" value="BGLB010944"/>
</dbReference>
<dbReference type="CDD" id="cd21865">
    <property type="entry name" value="DEUBAD_NFRKB"/>
    <property type="match status" value="1"/>
</dbReference>
<evidence type="ECO:0000256" key="3">
    <source>
        <dbReference type="SAM" id="MobiDB-lite"/>
    </source>
</evidence>
<dbReference type="InterPro" id="IPR057748">
    <property type="entry name" value="NFRKB_WH_2"/>
</dbReference>
<dbReference type="Proteomes" id="UP000076420">
    <property type="component" value="Unassembled WGS sequence"/>
</dbReference>
<dbReference type="GO" id="GO:0031011">
    <property type="term" value="C:Ino80 complex"/>
    <property type="evidence" value="ECO:0007669"/>
    <property type="project" value="InterPro"/>
</dbReference>
<accession>A0A2C9K0A4</accession>
<dbReference type="KEGG" id="bgt:106074943"/>
<dbReference type="VEuPathDB" id="VectorBase:BGLB010944"/>
<dbReference type="VEuPathDB" id="VectorBase:BGLAX_034577"/>
<dbReference type="PROSITE" id="PS51916">
    <property type="entry name" value="DEUBAD"/>
    <property type="match status" value="1"/>
</dbReference>
<feature type="compositionally biased region" description="Acidic residues" evidence="3">
    <location>
        <begin position="1"/>
        <end position="16"/>
    </location>
</feature>
<evidence type="ECO:0000313" key="6">
    <source>
        <dbReference type="Proteomes" id="UP000076420"/>
    </source>
</evidence>
<evidence type="ECO:0000313" key="5">
    <source>
        <dbReference type="EnsemblMetazoa" id="BGLB010944-PC"/>
    </source>
</evidence>
<dbReference type="RefSeq" id="XP_013091297.2">
    <property type="nucleotide sequence ID" value="XM_013235843.2"/>
</dbReference>
<dbReference type="GO" id="GO:0002020">
    <property type="term" value="F:protease binding"/>
    <property type="evidence" value="ECO:0007669"/>
    <property type="project" value="TreeGrafter"/>
</dbReference>
<evidence type="ECO:0000256" key="1">
    <source>
        <dbReference type="ARBA" id="ARBA00004123"/>
    </source>
</evidence>
<dbReference type="STRING" id="6526.A0A2C9K0A4"/>
<dbReference type="Pfam" id="PF14465">
    <property type="entry name" value="WHD_1st_NFRKB"/>
    <property type="match status" value="1"/>
</dbReference>
<gene>
    <name evidence="5" type="primary">106074943</name>
</gene>
<dbReference type="Pfam" id="PF25793">
    <property type="entry name" value="WHD_2nd_NFRKB"/>
    <property type="match status" value="1"/>
</dbReference>
<dbReference type="InterPro" id="IPR025220">
    <property type="entry name" value="NFRKB_WH_1"/>
</dbReference>
<evidence type="ECO:0000259" key="4">
    <source>
        <dbReference type="PROSITE" id="PS51916"/>
    </source>
</evidence>
<comment type="subcellular location">
    <subcellularLocation>
        <location evidence="1">Nucleus</location>
    </subcellularLocation>
</comment>
<feature type="region of interest" description="Disordered" evidence="3">
    <location>
        <begin position="1"/>
        <end position="32"/>
    </location>
</feature>
<name>A0A2C9K0A4_BIOGL</name>
<feature type="region of interest" description="Disordered" evidence="3">
    <location>
        <begin position="206"/>
        <end position="229"/>
    </location>
</feature>